<dbReference type="SUPFAM" id="SSF52540">
    <property type="entry name" value="P-loop containing nucleoside triphosphate hydrolases"/>
    <property type="match status" value="1"/>
</dbReference>
<dbReference type="GO" id="GO:0006260">
    <property type="term" value="P:DNA replication"/>
    <property type="evidence" value="ECO:0007669"/>
    <property type="project" value="UniProtKB-KW"/>
</dbReference>
<comment type="subcellular location">
    <subcellularLocation>
        <location evidence="1">Host nucleus</location>
    </subcellularLocation>
</comment>
<feature type="domain" description="SF3 helicase" evidence="7">
    <location>
        <begin position="259"/>
        <end position="413"/>
    </location>
</feature>
<organism evidence="8">
    <name type="scientific">Red-eared slider parvovirus</name>
    <dbReference type="NCBI Taxonomy" id="2969592"/>
    <lineage>
        <taxon>Viruses</taxon>
        <taxon>Monodnaviria</taxon>
        <taxon>Shotokuvirae</taxon>
        <taxon>Cossaviricota</taxon>
        <taxon>Quintoviricetes</taxon>
        <taxon>Piccovirales</taxon>
        <taxon>Parvoviridae</taxon>
    </lineage>
</organism>
<dbReference type="Pfam" id="PF01057">
    <property type="entry name" value="Parvo_NS1"/>
    <property type="match status" value="1"/>
</dbReference>
<evidence type="ECO:0000256" key="2">
    <source>
        <dbReference type="ARBA" id="ARBA00022562"/>
    </source>
</evidence>
<dbReference type="GO" id="GO:0042025">
    <property type="term" value="C:host cell nucleus"/>
    <property type="evidence" value="ECO:0007669"/>
    <property type="project" value="UniProtKB-SubCell"/>
</dbReference>
<feature type="compositionally biased region" description="Basic residues" evidence="6">
    <location>
        <begin position="547"/>
        <end position="562"/>
    </location>
</feature>
<reference evidence="8" key="1">
    <citation type="journal article" date="2022" name="ISME Commun">
        <title>Revealing the uncharacterised diversity of amphibian and reptile viruses.</title>
        <authorList>
            <person name="Harding E.F."/>
            <person name="Russo A.G."/>
            <person name="Yan G.J.H."/>
            <person name="Mercer L.K."/>
            <person name="White P.A."/>
        </authorList>
    </citation>
    <scope>NUCLEOTIDE SEQUENCE</scope>
</reference>
<dbReference type="GO" id="GO:0005524">
    <property type="term" value="F:ATP binding"/>
    <property type="evidence" value="ECO:0007669"/>
    <property type="project" value="UniProtKB-KW"/>
</dbReference>
<protein>
    <submittedName>
        <fullName evidence="8">Nonstructural protein</fullName>
    </submittedName>
</protein>
<dbReference type="InterPro" id="IPR001257">
    <property type="entry name" value="Parvovirus_NS1_helicase"/>
</dbReference>
<feature type="compositionally biased region" description="Basic and acidic residues" evidence="6">
    <location>
        <begin position="511"/>
        <end position="522"/>
    </location>
</feature>
<evidence type="ECO:0000256" key="1">
    <source>
        <dbReference type="ARBA" id="ARBA00004147"/>
    </source>
</evidence>
<keyword evidence="4" id="KW-0547">Nucleotide-binding</keyword>
<keyword evidence="2" id="KW-1048">Host nucleus</keyword>
<evidence type="ECO:0000259" key="7">
    <source>
        <dbReference type="PROSITE" id="PS51206"/>
    </source>
</evidence>
<name>A0A9N6YJW5_9VIRU</name>
<evidence type="ECO:0000256" key="4">
    <source>
        <dbReference type="ARBA" id="ARBA00022741"/>
    </source>
</evidence>
<dbReference type="Gene3D" id="3.40.50.300">
    <property type="entry name" value="P-loop containing nucleotide triphosphate hydrolases"/>
    <property type="match status" value="1"/>
</dbReference>
<dbReference type="InterPro" id="IPR014015">
    <property type="entry name" value="Helicase_SF3_DNA-vir"/>
</dbReference>
<keyword evidence="3" id="KW-0235">DNA replication</keyword>
<feature type="compositionally biased region" description="Low complexity" evidence="6">
    <location>
        <begin position="461"/>
        <end position="472"/>
    </location>
</feature>
<reference evidence="8" key="2">
    <citation type="submission" date="2022-07" db="EMBL/GenBank/DDBJ databases">
        <authorList>
            <person name="Harding E.F."/>
            <person name="Russo A.G."/>
            <person name="Yan G.J.H."/>
            <person name="Mercer L.K."/>
            <person name="White P.A."/>
        </authorList>
    </citation>
    <scope>NUCLEOTIDE SEQUENCE</scope>
</reference>
<dbReference type="InterPro" id="IPR027417">
    <property type="entry name" value="P-loop_NTPase"/>
</dbReference>
<evidence type="ECO:0000256" key="5">
    <source>
        <dbReference type="ARBA" id="ARBA00022840"/>
    </source>
</evidence>
<sequence>MQAIRGPGVRTVLRRAGAPPKEVEAPVLRQEVLDQYCASANLDQWICGVMKGVTIDTLSSALIVIQSGNDWILIEETNPEGILHFHILAQSLKRSDGFRKALLKALPEGLKLAKCSACHSFKAMLSYMCKNPSQLWSNRIFNLSAGVSIMHYGMHVKYLKSRAERKAGGGDDKRKAMVQEIQDCVVTHGCLSLADVYKHGGKMLEPYLHMPSLNSIIQNCLEHAINAGSGWEPSFCKKFPATPGVIHRILQHQGIDLSSWDRVFFEWITRTIDKKFTIVLQGPSNTGKTAFISGLRMLVPNGEIVNGNGPFIYQGLKDKYMGVWEEPLISADQAEKFKQVAGGEMCHLAVKHKGDFCITKMPILMTTNHDPWRYCTNEEAMFRNRMNIYFFRRGIAPFTCPSCAEPHSRDDPREVRLRQDYLDLCRATDSVPIPSGSWPWGVARGSDSSLPSGSEVHLRAGSSGSSQLHSGSWELISGTDSKRSRSSESGPDSSSSSHRGSSRSSGSPVSTDDRSGGGDRSSDSFVRIRSPESTSAKSLSGEWQYRGRNRRHLRRRRRKLQRRGVDSDGHRRAGRIDADSGIRDSVCEGLHLLGRLAVPGQVSEEPQICGGDSVGVSLCSCLRVPLKEDWASYIHYLLLAFTH</sequence>
<keyword evidence="5" id="KW-0067">ATP-binding</keyword>
<evidence type="ECO:0000256" key="6">
    <source>
        <dbReference type="SAM" id="MobiDB-lite"/>
    </source>
</evidence>
<evidence type="ECO:0000256" key="3">
    <source>
        <dbReference type="ARBA" id="ARBA00022705"/>
    </source>
</evidence>
<dbReference type="EMBL" id="BK061572">
    <property type="protein sequence ID" value="DAZ91116.1"/>
    <property type="molecule type" value="Genomic_DNA"/>
</dbReference>
<dbReference type="GO" id="GO:0019079">
    <property type="term" value="P:viral genome replication"/>
    <property type="evidence" value="ECO:0007669"/>
    <property type="project" value="InterPro"/>
</dbReference>
<dbReference type="PROSITE" id="PS51206">
    <property type="entry name" value="SF3_HELICASE_1"/>
    <property type="match status" value="1"/>
</dbReference>
<feature type="region of interest" description="Disordered" evidence="6">
    <location>
        <begin position="436"/>
        <end position="577"/>
    </location>
</feature>
<proteinExistence type="predicted"/>
<feature type="compositionally biased region" description="Basic and acidic residues" evidence="6">
    <location>
        <begin position="563"/>
        <end position="577"/>
    </location>
</feature>
<accession>A0A9N6YJW5</accession>
<feature type="compositionally biased region" description="Low complexity" evidence="6">
    <location>
        <begin position="487"/>
        <end position="510"/>
    </location>
</feature>
<evidence type="ECO:0000313" key="8">
    <source>
        <dbReference type="EMBL" id="DAZ91116.1"/>
    </source>
</evidence>